<dbReference type="Proteomes" id="UP000826725">
    <property type="component" value="Chromosome"/>
</dbReference>
<dbReference type="GO" id="GO:0005524">
    <property type="term" value="F:ATP binding"/>
    <property type="evidence" value="ECO:0007669"/>
    <property type="project" value="UniProtKB-KW"/>
</dbReference>
<dbReference type="AlphaFoldDB" id="A0A8D5FR74"/>
<keyword evidence="1" id="KW-0547">Nucleotide-binding</keyword>
<organism evidence="6 7">
    <name type="scientific">Desulfomarina profundi</name>
    <dbReference type="NCBI Taxonomy" id="2772557"/>
    <lineage>
        <taxon>Bacteria</taxon>
        <taxon>Pseudomonadati</taxon>
        <taxon>Thermodesulfobacteriota</taxon>
        <taxon>Desulfobulbia</taxon>
        <taxon>Desulfobulbales</taxon>
        <taxon>Desulfobulbaceae</taxon>
        <taxon>Desulfomarina</taxon>
    </lineage>
</organism>
<feature type="domain" description="Sigma-54 factor interaction" evidence="5">
    <location>
        <begin position="8"/>
        <end position="43"/>
    </location>
</feature>
<dbReference type="InterPro" id="IPR002197">
    <property type="entry name" value="HTH_Fis"/>
</dbReference>
<gene>
    <name evidence="6" type="ORF">DGMP_09720</name>
</gene>
<keyword evidence="4" id="KW-0804">Transcription</keyword>
<dbReference type="RefSeq" id="WP_228856421.1">
    <property type="nucleotide sequence ID" value="NZ_AP024086.1"/>
</dbReference>
<dbReference type="Pfam" id="PF02954">
    <property type="entry name" value="HTH_8"/>
    <property type="match status" value="1"/>
</dbReference>
<dbReference type="PROSITE" id="PS50045">
    <property type="entry name" value="SIGMA54_INTERACT_4"/>
    <property type="match status" value="1"/>
</dbReference>
<dbReference type="KEGG" id="dbk:DGMP_09720"/>
<dbReference type="EMBL" id="AP024086">
    <property type="protein sequence ID" value="BCL60279.1"/>
    <property type="molecule type" value="Genomic_DNA"/>
</dbReference>
<dbReference type="PANTHER" id="PTHR32071">
    <property type="entry name" value="TRANSCRIPTIONAL REGULATORY PROTEIN"/>
    <property type="match status" value="1"/>
</dbReference>
<name>A0A8D5FR74_9BACT</name>
<dbReference type="GO" id="GO:0006355">
    <property type="term" value="P:regulation of DNA-templated transcription"/>
    <property type="evidence" value="ECO:0007669"/>
    <property type="project" value="InterPro"/>
</dbReference>
<keyword evidence="2" id="KW-0067">ATP-binding</keyword>
<proteinExistence type="predicted"/>
<evidence type="ECO:0000313" key="7">
    <source>
        <dbReference type="Proteomes" id="UP000826725"/>
    </source>
</evidence>
<dbReference type="InterPro" id="IPR002078">
    <property type="entry name" value="Sigma_54_int"/>
</dbReference>
<keyword evidence="7" id="KW-1185">Reference proteome</keyword>
<dbReference type="InterPro" id="IPR058031">
    <property type="entry name" value="AAA_lid_NorR"/>
</dbReference>
<evidence type="ECO:0000313" key="6">
    <source>
        <dbReference type="EMBL" id="BCL60279.1"/>
    </source>
</evidence>
<evidence type="ECO:0000256" key="1">
    <source>
        <dbReference type="ARBA" id="ARBA00022741"/>
    </source>
</evidence>
<reference evidence="6" key="1">
    <citation type="submission" date="2020-09" db="EMBL/GenBank/DDBJ databases">
        <title>Desulfogranum mesoprofundum gen. nov., sp. nov., a novel mesophilic, sulfate-reducing chemolithoautotroph isolated from a deep-sea hydrothermal vent chimney in the Suiyo Seamount.</title>
        <authorList>
            <person name="Hashimoto Y."/>
            <person name="Nakagawa S."/>
        </authorList>
    </citation>
    <scope>NUCLEOTIDE SEQUENCE</scope>
    <source>
        <strain evidence="6">KT2</strain>
    </source>
</reference>
<protein>
    <recommendedName>
        <fullName evidence="5">Sigma-54 factor interaction domain-containing protein</fullName>
    </recommendedName>
</protein>
<evidence type="ECO:0000256" key="4">
    <source>
        <dbReference type="ARBA" id="ARBA00023163"/>
    </source>
</evidence>
<accession>A0A8D5FR74</accession>
<dbReference type="Pfam" id="PF25601">
    <property type="entry name" value="AAA_lid_14"/>
    <property type="match status" value="1"/>
</dbReference>
<evidence type="ECO:0000256" key="3">
    <source>
        <dbReference type="ARBA" id="ARBA00023015"/>
    </source>
</evidence>
<sequence length="124" mass="14354">MVKHAHAGKDIPQLSGEVIERLKQYEYPGNIRELENIAQRILIECHDEIVMPPHLPVDLRNDLIIPTRSNSDPWPSLVEHEKSYIREVLDKVEGNKSKAAKLLGIDRVSLWRKIKRYDLENPDA</sequence>
<evidence type="ECO:0000259" key="5">
    <source>
        <dbReference type="PROSITE" id="PS50045"/>
    </source>
</evidence>
<keyword evidence="3" id="KW-0805">Transcription regulation</keyword>
<dbReference type="GO" id="GO:0043565">
    <property type="term" value="F:sequence-specific DNA binding"/>
    <property type="evidence" value="ECO:0007669"/>
    <property type="project" value="InterPro"/>
</dbReference>
<evidence type="ECO:0000256" key="2">
    <source>
        <dbReference type="ARBA" id="ARBA00022840"/>
    </source>
</evidence>
<dbReference type="InterPro" id="IPR025944">
    <property type="entry name" value="Sigma_54_int_dom_CS"/>
</dbReference>
<dbReference type="PROSITE" id="PS00688">
    <property type="entry name" value="SIGMA54_INTERACT_3"/>
    <property type="match status" value="1"/>
</dbReference>